<evidence type="ECO:0000256" key="3">
    <source>
        <dbReference type="ARBA" id="ARBA00022723"/>
    </source>
</evidence>
<dbReference type="eggNOG" id="COG3384">
    <property type="taxonomic scope" value="Bacteria"/>
</dbReference>
<name>Q12R55_SHEDO</name>
<dbReference type="STRING" id="318161.Sden_0781"/>
<gene>
    <name evidence="7" type="ordered locus">Sden_0781</name>
</gene>
<dbReference type="GO" id="GO:0016702">
    <property type="term" value="F:oxidoreductase activity, acting on single donors with incorporation of molecular oxygen, incorporation of two atoms of oxygen"/>
    <property type="evidence" value="ECO:0007669"/>
    <property type="project" value="UniProtKB-ARBA"/>
</dbReference>
<dbReference type="PIRSF" id="PIRSF006157">
    <property type="entry name" value="Doxgns_DODA"/>
    <property type="match status" value="1"/>
</dbReference>
<dbReference type="InterPro" id="IPR004183">
    <property type="entry name" value="Xdiol_dOase_suB"/>
</dbReference>
<dbReference type="PANTHER" id="PTHR30096:SF0">
    <property type="entry name" value="4,5-DOPA DIOXYGENASE EXTRADIOL-LIKE PROTEIN"/>
    <property type="match status" value="1"/>
</dbReference>
<evidence type="ECO:0000256" key="1">
    <source>
        <dbReference type="ARBA" id="ARBA00001947"/>
    </source>
</evidence>
<dbReference type="SUPFAM" id="SSF53213">
    <property type="entry name" value="LigB-like"/>
    <property type="match status" value="1"/>
</dbReference>
<dbReference type="Gene3D" id="3.40.830.10">
    <property type="entry name" value="LigB-like"/>
    <property type="match status" value="1"/>
</dbReference>
<keyword evidence="8" id="KW-1185">Reference proteome</keyword>
<dbReference type="AlphaFoldDB" id="Q12R55"/>
<feature type="domain" description="Extradiol ring-cleavage dioxygenase class III enzyme subunit B" evidence="6">
    <location>
        <begin position="39"/>
        <end position="253"/>
    </location>
</feature>
<dbReference type="Proteomes" id="UP000001982">
    <property type="component" value="Chromosome"/>
</dbReference>
<dbReference type="GO" id="GO:0008198">
    <property type="term" value="F:ferrous iron binding"/>
    <property type="evidence" value="ECO:0007669"/>
    <property type="project" value="InterPro"/>
</dbReference>
<dbReference type="KEGG" id="sdn:Sden_0781"/>
<evidence type="ECO:0000313" key="7">
    <source>
        <dbReference type="EMBL" id="ABE54071.1"/>
    </source>
</evidence>
<keyword evidence="7" id="KW-0223">Dioxygenase</keyword>
<comment type="cofactor">
    <cofactor evidence="1">
        <name>Zn(2+)</name>
        <dbReference type="ChEBI" id="CHEBI:29105"/>
    </cofactor>
</comment>
<comment type="similarity">
    <text evidence="2">Belongs to the DODA-type extradiol aromatic ring-opening dioxygenase family.</text>
</comment>
<keyword evidence="3" id="KW-0479">Metal-binding</keyword>
<evidence type="ECO:0000256" key="5">
    <source>
        <dbReference type="ARBA" id="ARBA00023002"/>
    </source>
</evidence>
<protein>
    <submittedName>
        <fullName evidence="7">Extradiol ring-cleavage dioxygenase, class III enzyme, subunit B</fullName>
    </submittedName>
</protein>
<proteinExistence type="inferred from homology"/>
<dbReference type="EMBL" id="CP000302">
    <property type="protein sequence ID" value="ABE54071.1"/>
    <property type="molecule type" value="Genomic_DNA"/>
</dbReference>
<dbReference type="Pfam" id="PF02900">
    <property type="entry name" value="LigB"/>
    <property type="match status" value="1"/>
</dbReference>
<evidence type="ECO:0000313" key="8">
    <source>
        <dbReference type="Proteomes" id="UP000001982"/>
    </source>
</evidence>
<dbReference type="InterPro" id="IPR014436">
    <property type="entry name" value="Extradiol_dOase_DODA"/>
</dbReference>
<evidence type="ECO:0000259" key="6">
    <source>
        <dbReference type="Pfam" id="PF02900"/>
    </source>
</evidence>
<keyword evidence="4" id="KW-0862">Zinc</keyword>
<dbReference type="HOGENOM" id="CLU_046582_2_1_6"/>
<evidence type="ECO:0000256" key="4">
    <source>
        <dbReference type="ARBA" id="ARBA00022833"/>
    </source>
</evidence>
<keyword evidence="5" id="KW-0560">Oxidoreductase</keyword>
<dbReference type="RefSeq" id="WP_011495236.1">
    <property type="nucleotide sequence ID" value="NC_007954.1"/>
</dbReference>
<accession>Q12R55</accession>
<dbReference type="CDD" id="cd07363">
    <property type="entry name" value="45_DOPA_Dioxygenase"/>
    <property type="match status" value="1"/>
</dbReference>
<organism evidence="7 8">
    <name type="scientific">Shewanella denitrificans (strain OS217 / ATCC BAA-1090 / DSM 15013)</name>
    <dbReference type="NCBI Taxonomy" id="318161"/>
    <lineage>
        <taxon>Bacteria</taxon>
        <taxon>Pseudomonadati</taxon>
        <taxon>Pseudomonadota</taxon>
        <taxon>Gammaproteobacteria</taxon>
        <taxon>Alteromonadales</taxon>
        <taxon>Shewanellaceae</taxon>
        <taxon>Shewanella</taxon>
    </lineage>
</organism>
<dbReference type="PANTHER" id="PTHR30096">
    <property type="entry name" value="4,5-DOPA DIOXYGENASE EXTRADIOL-LIKE PROTEIN"/>
    <property type="match status" value="1"/>
</dbReference>
<evidence type="ECO:0000256" key="2">
    <source>
        <dbReference type="ARBA" id="ARBA00007581"/>
    </source>
</evidence>
<dbReference type="GO" id="GO:0008270">
    <property type="term" value="F:zinc ion binding"/>
    <property type="evidence" value="ECO:0007669"/>
    <property type="project" value="InterPro"/>
</dbReference>
<reference evidence="7 8" key="1">
    <citation type="submission" date="2006-03" db="EMBL/GenBank/DDBJ databases">
        <title>Complete sequence of Shewanella denitrificans OS217.</title>
        <authorList>
            <consortium name="US DOE Joint Genome Institute"/>
            <person name="Copeland A."/>
            <person name="Lucas S."/>
            <person name="Lapidus A."/>
            <person name="Barry K."/>
            <person name="Detter J.C."/>
            <person name="Glavina del Rio T."/>
            <person name="Hammon N."/>
            <person name="Israni S."/>
            <person name="Dalin E."/>
            <person name="Tice H."/>
            <person name="Pitluck S."/>
            <person name="Brettin T."/>
            <person name="Bruce D."/>
            <person name="Han C."/>
            <person name="Tapia R."/>
            <person name="Gilna P."/>
            <person name="Kiss H."/>
            <person name="Schmutz J."/>
            <person name="Larimer F."/>
            <person name="Land M."/>
            <person name="Hauser L."/>
            <person name="Kyrpides N."/>
            <person name="Lykidis A."/>
            <person name="Richardson P."/>
        </authorList>
    </citation>
    <scope>NUCLEOTIDE SEQUENCE [LARGE SCALE GENOMIC DNA]</scope>
    <source>
        <strain evidence="8">OS217 / ATCC BAA-1090 / DSM 15013</strain>
    </source>
</reference>
<sequence>MNMKNLNIAFISHGGGPMPLLNDPSHAELVNYLTGLASKLDKPSAILLISAHWEAAVATITASPTPQMIYDYRGFPAAAYELQYPSPGSPILAKKVQQALKDAGIAVKLDSQRGYDHGLYVPLTLMYPKADIPTIQLSLINDLDPEQHLAIGRALQALNVDNLLVIGSGFSFHNMGEFFAPNTQERQLKNQEFEHWLQHTLSDKQLNETDRHDLLQHWAHAPHARYCHPREEHLLPLHICYGLAGRASDEHQSLTIMNKHSSSFVWYKSEQS</sequence>